<organism evidence="4 5">
    <name type="scientific">Podospora aff. communis PSN243</name>
    <dbReference type="NCBI Taxonomy" id="3040156"/>
    <lineage>
        <taxon>Eukaryota</taxon>
        <taxon>Fungi</taxon>
        <taxon>Dikarya</taxon>
        <taxon>Ascomycota</taxon>
        <taxon>Pezizomycotina</taxon>
        <taxon>Sordariomycetes</taxon>
        <taxon>Sordariomycetidae</taxon>
        <taxon>Sordariales</taxon>
        <taxon>Podosporaceae</taxon>
        <taxon>Podospora</taxon>
    </lineage>
</organism>
<protein>
    <submittedName>
        <fullName evidence="4">Armadillo-type protein</fullName>
    </submittedName>
</protein>
<dbReference type="InterPro" id="IPR016024">
    <property type="entry name" value="ARM-type_fold"/>
</dbReference>
<feature type="region of interest" description="Disordered" evidence="1">
    <location>
        <begin position="949"/>
        <end position="977"/>
    </location>
</feature>
<feature type="compositionally biased region" description="Basic residues" evidence="1">
    <location>
        <begin position="753"/>
        <end position="762"/>
    </location>
</feature>
<dbReference type="Pfam" id="PF21547">
    <property type="entry name" value="TTI1"/>
    <property type="match status" value="1"/>
</dbReference>
<dbReference type="InterPro" id="IPR016441">
    <property type="entry name" value="Tti1"/>
</dbReference>
<evidence type="ECO:0000259" key="3">
    <source>
        <dbReference type="Pfam" id="PF24181"/>
    </source>
</evidence>
<reference evidence="4" key="2">
    <citation type="submission" date="2023-05" db="EMBL/GenBank/DDBJ databases">
        <authorList>
            <consortium name="Lawrence Berkeley National Laboratory"/>
            <person name="Steindorff A."/>
            <person name="Hensen N."/>
            <person name="Bonometti L."/>
            <person name="Westerberg I."/>
            <person name="Brannstrom I.O."/>
            <person name="Guillou S."/>
            <person name="Cros-Aarteil S."/>
            <person name="Calhoun S."/>
            <person name="Haridas S."/>
            <person name="Kuo A."/>
            <person name="Mondo S."/>
            <person name="Pangilinan J."/>
            <person name="Riley R."/>
            <person name="Labutti K."/>
            <person name="Andreopoulos B."/>
            <person name="Lipzen A."/>
            <person name="Chen C."/>
            <person name="Yanf M."/>
            <person name="Daum C."/>
            <person name="Ng V."/>
            <person name="Clum A."/>
            <person name="Ohm R."/>
            <person name="Martin F."/>
            <person name="Silar P."/>
            <person name="Natvig D."/>
            <person name="Lalanne C."/>
            <person name="Gautier V."/>
            <person name="Ament-Velasquez S.L."/>
            <person name="Kruys A."/>
            <person name="Hutchinson M.I."/>
            <person name="Powell A.J."/>
            <person name="Barry K."/>
            <person name="Miller A.N."/>
            <person name="Grigoriev I.V."/>
            <person name="Debuchy R."/>
            <person name="Gladieux P."/>
            <person name="Thoren M.H."/>
            <person name="Johannesson H."/>
        </authorList>
    </citation>
    <scope>NUCLEOTIDE SEQUENCE</scope>
    <source>
        <strain evidence="4">PSN243</strain>
    </source>
</reference>
<dbReference type="InterPro" id="IPR057567">
    <property type="entry name" value="TPR_TTI1_C"/>
</dbReference>
<dbReference type="AlphaFoldDB" id="A0AAV9H8E5"/>
<dbReference type="Gene3D" id="1.25.10.10">
    <property type="entry name" value="Leucine-rich Repeat Variant"/>
    <property type="match status" value="1"/>
</dbReference>
<evidence type="ECO:0000313" key="4">
    <source>
        <dbReference type="EMBL" id="KAK4456065.1"/>
    </source>
</evidence>
<feature type="compositionally biased region" description="Basic and acidic residues" evidence="1">
    <location>
        <begin position="791"/>
        <end position="802"/>
    </location>
</feature>
<dbReference type="InterPro" id="IPR052587">
    <property type="entry name" value="TELO2-interacting_protein_1"/>
</dbReference>
<sequence>MATAASSGPRTEFFKQLKAICVPLSQLVLRAQDPASDAKETLRLLDSLVNTWTAQVSKDASILDEKLAAYVFFPLSHLLRKQDKYPVRVIEAVIRLLRTLIQDGWKAKIEQDLSHQLLLFLSFTIGGAPGQTERRDLPEETIIEGYRTLTALTSTLGLSLSLPAAPRLDDRVIPALGHSVTVMLDSITVGVPALIQLEALRCLQAVYAEISDSGLLAQFLPGTVSCLSKILSPPQQQKTQRRVLTSALEVLQVVLTTSIGDIKVRGLLKKLGTGPESEKTPSVSEEDGKKLRVELSPAWLKATTAQVKIALSAVLKLRNHESEEVQSALDKLCIALLDECHASLVDCQGILVESAMMLEEEETTRPTIETSLQDLVSIYPELGESVKSALYSWVTGLPRVMQLNDERIKQLAVRNILRGTKHAASLHLDSSTLDDSLGDALRDSVVALIKGSKAPKVRESEGTDVILSADSGLERASLGMDAYRPVVLDLQAQKSTREDIMTLISNVSSPAQQVKLATTMLAYVQDSDGVDQVASYWLAFELIKSSYAGSSDLDELFDLSSLDETKGQEEAFQELYDFSASVLSSHSDSEDVDWRLEAIALEVAAFASSRQKTDFRVELVDVLYPVATFLGSQTPQLRSHAIATLNIMAASCGYGSVSELIVDNADYMVNSVSLRLNTFDISPASTKVLTMLIRLTGPRLVPFLDDVIAAIFAALDNYHGYPVFVQNLFSVLSEVVSQGVKSDTLLIEDGKTKTVHHKKRPPPRQGITGILINLQKRSDRAKDIDEEQDDEMPKSHPKEPWGPEKSQAKSLLDVLENPDEDEENHEPPPEEKKTPSTPTYTLLTRILSLTQHYLTSPTPILRKTLLDLIGTVSPALAPDEDAFLPLVNAVWPVIITRLQDSEPFVAIAACKALSGLCSAAGDFLSSRFKTEWHEGLYKWLSRVRRDAEEARGGRGSGGGRSVQVTGLLGRSLPPRPEILISGRRNSEAEGLLVRSSGAVTPSESSSGGGLGKFALASQVWDAAVELLKAIVSYVRIDEDMFDEVLGLLGDVMVRDKGVREALEAVNADAVWLVLWEQGVVDLGKGTPLVDGVVFAGVGPRGVVEVGA</sequence>
<evidence type="ECO:0000313" key="5">
    <source>
        <dbReference type="Proteomes" id="UP001321760"/>
    </source>
</evidence>
<evidence type="ECO:0000256" key="1">
    <source>
        <dbReference type="SAM" id="MobiDB-lite"/>
    </source>
</evidence>
<dbReference type="GO" id="GO:0005737">
    <property type="term" value="C:cytoplasm"/>
    <property type="evidence" value="ECO:0007669"/>
    <property type="project" value="TreeGrafter"/>
</dbReference>
<dbReference type="FunFam" id="1.25.10.10:FF:001401">
    <property type="entry name" value="Uncharacterized protein"/>
    <property type="match status" value="1"/>
</dbReference>
<comment type="caution">
    <text evidence="4">The sequence shown here is derived from an EMBL/GenBank/DDBJ whole genome shotgun (WGS) entry which is preliminary data.</text>
</comment>
<dbReference type="InterPro" id="IPR049362">
    <property type="entry name" value="TTI1_rpt"/>
</dbReference>
<dbReference type="SUPFAM" id="SSF48371">
    <property type="entry name" value="ARM repeat"/>
    <property type="match status" value="1"/>
</dbReference>
<dbReference type="EMBL" id="MU865913">
    <property type="protein sequence ID" value="KAK4456065.1"/>
    <property type="molecule type" value="Genomic_DNA"/>
</dbReference>
<feature type="domain" description="TTI1 C-terminal TPR" evidence="3">
    <location>
        <begin position="764"/>
        <end position="932"/>
    </location>
</feature>
<name>A0AAV9H8E5_9PEZI</name>
<proteinExistence type="predicted"/>
<dbReference type="InterPro" id="IPR057566">
    <property type="entry name" value="TPR_TTI1_N"/>
</dbReference>
<dbReference type="PANTHER" id="PTHR18460:SF3">
    <property type="entry name" value="TELO2-INTERACTING PROTEIN 1 HOMOLOG"/>
    <property type="match status" value="1"/>
</dbReference>
<feature type="region of interest" description="Disordered" evidence="1">
    <location>
        <begin position="751"/>
        <end position="838"/>
    </location>
</feature>
<reference evidence="4" key="1">
    <citation type="journal article" date="2023" name="Mol. Phylogenet. Evol.">
        <title>Genome-scale phylogeny and comparative genomics of the fungal order Sordariales.</title>
        <authorList>
            <person name="Hensen N."/>
            <person name="Bonometti L."/>
            <person name="Westerberg I."/>
            <person name="Brannstrom I.O."/>
            <person name="Guillou S."/>
            <person name="Cros-Aarteil S."/>
            <person name="Calhoun S."/>
            <person name="Haridas S."/>
            <person name="Kuo A."/>
            <person name="Mondo S."/>
            <person name="Pangilinan J."/>
            <person name="Riley R."/>
            <person name="LaButti K."/>
            <person name="Andreopoulos B."/>
            <person name="Lipzen A."/>
            <person name="Chen C."/>
            <person name="Yan M."/>
            <person name="Daum C."/>
            <person name="Ng V."/>
            <person name="Clum A."/>
            <person name="Steindorff A."/>
            <person name="Ohm R.A."/>
            <person name="Martin F."/>
            <person name="Silar P."/>
            <person name="Natvig D.O."/>
            <person name="Lalanne C."/>
            <person name="Gautier V."/>
            <person name="Ament-Velasquez S.L."/>
            <person name="Kruys A."/>
            <person name="Hutchinson M.I."/>
            <person name="Powell A.J."/>
            <person name="Barry K."/>
            <person name="Miller A.N."/>
            <person name="Grigoriev I.V."/>
            <person name="Debuchy R."/>
            <person name="Gladieux P."/>
            <person name="Hiltunen Thoren M."/>
            <person name="Johannesson H."/>
        </authorList>
    </citation>
    <scope>NUCLEOTIDE SEQUENCE</scope>
    <source>
        <strain evidence="4">PSN243</strain>
    </source>
</reference>
<dbReference type="PANTHER" id="PTHR18460">
    <property type="entry name" value="TEL2 INTERACTING PROTEIN 1 TTI1 FAMILY MEMBER"/>
    <property type="match status" value="1"/>
</dbReference>
<feature type="compositionally biased region" description="Basic and acidic residues" evidence="1">
    <location>
        <begin position="825"/>
        <end position="834"/>
    </location>
</feature>
<gene>
    <name evidence="4" type="ORF">QBC34DRAFT_388816</name>
</gene>
<keyword evidence="5" id="KW-1185">Reference proteome</keyword>
<evidence type="ECO:0000259" key="2">
    <source>
        <dbReference type="Pfam" id="PF24173"/>
    </source>
</evidence>
<dbReference type="Pfam" id="PF24181">
    <property type="entry name" value="TPR_TTI1_C"/>
    <property type="match status" value="1"/>
</dbReference>
<dbReference type="Pfam" id="PF24173">
    <property type="entry name" value="TPR_TTI1_N"/>
    <property type="match status" value="1"/>
</dbReference>
<dbReference type="PIRSF" id="PIRSF005250">
    <property type="entry name" value="UCP005250"/>
    <property type="match status" value="1"/>
</dbReference>
<dbReference type="InterPro" id="IPR011989">
    <property type="entry name" value="ARM-like"/>
</dbReference>
<dbReference type="Proteomes" id="UP001321760">
    <property type="component" value="Unassembled WGS sequence"/>
</dbReference>
<accession>A0AAV9H8E5</accession>
<feature type="domain" description="TTI1 N-terminal TPR" evidence="2">
    <location>
        <begin position="14"/>
        <end position="360"/>
    </location>
</feature>